<dbReference type="Proteomes" id="UP000078541">
    <property type="component" value="Unassembled WGS sequence"/>
</dbReference>
<feature type="coiled-coil region" evidence="1">
    <location>
        <begin position="278"/>
        <end position="338"/>
    </location>
</feature>
<dbReference type="InterPro" id="IPR036691">
    <property type="entry name" value="Endo/exonu/phosph_ase_sf"/>
</dbReference>
<evidence type="ECO:0000259" key="2">
    <source>
        <dbReference type="Pfam" id="PF14529"/>
    </source>
</evidence>
<keyword evidence="4" id="KW-1185">Reference proteome</keyword>
<organism evidence="3 4">
    <name type="scientific">Trachymyrmex septentrionalis</name>
    <dbReference type="NCBI Taxonomy" id="34720"/>
    <lineage>
        <taxon>Eukaryota</taxon>
        <taxon>Metazoa</taxon>
        <taxon>Ecdysozoa</taxon>
        <taxon>Arthropoda</taxon>
        <taxon>Hexapoda</taxon>
        <taxon>Insecta</taxon>
        <taxon>Pterygota</taxon>
        <taxon>Neoptera</taxon>
        <taxon>Endopterygota</taxon>
        <taxon>Hymenoptera</taxon>
        <taxon>Apocrita</taxon>
        <taxon>Aculeata</taxon>
        <taxon>Formicoidea</taxon>
        <taxon>Formicidae</taxon>
        <taxon>Myrmicinae</taxon>
        <taxon>Trachymyrmex</taxon>
    </lineage>
</organism>
<keyword evidence="1" id="KW-0175">Coiled coil</keyword>
<sequence length="592" mass="71557">MPEGWKWRCQPAEKDCKKGRAKGGIVTGVRRELEEKEVGYEEKEGLQEREVVIDRERWRFMMVYNREGRKEGLEKMKEVIREDNEGRLVIAGDFNARIGEEGGWGELSMERGETSEKERESKDKMINKQGRDLMEVIEERGWMVLNGSKEGDEEGEWTYEKGGGKSVIDYGIVNWEAWKRVERFEVVCRVESDHLPIVIDLGRWYERGEGREEEERVQDWSGEGVRKFRQALGKIEWKGEGVQEAWEELEREVIGAVEWRSKVRRKGIGWCPWWDSECREKKREMHKARRRYRKEQVEGRHEEFERCRKEYRELCEKKQEEQKRKEEKEVEKIRTEAEALFYGVEVWGYREWKEVEAVQEKYLKWILGLDRVTPGYIVREELKRNKLRVETGWRAGRFEEKLEKGKGGEIGMKCMVEKRKEEREKKRCEWPRESLERGNYLWRGGMSELAMREWGENKWKRLRERDIEVDEQERGEEVGRSRSCKGYERVNGLPRYIWGCKRNEGKRLVRIARWRCGNEERGNRYWMSEEERKCRLCGRERETVEHMRRECDYVREKGERGVDVLNEDGRGIGWMKMIERLREERERDREKE</sequence>
<evidence type="ECO:0000313" key="3">
    <source>
        <dbReference type="EMBL" id="KYN39285.1"/>
    </source>
</evidence>
<dbReference type="GO" id="GO:0003824">
    <property type="term" value="F:catalytic activity"/>
    <property type="evidence" value="ECO:0007669"/>
    <property type="project" value="InterPro"/>
</dbReference>
<dbReference type="AlphaFoldDB" id="A0A151JXQ7"/>
<accession>A0A151JXQ7</accession>
<dbReference type="EMBL" id="KQ981616">
    <property type="protein sequence ID" value="KYN39285.1"/>
    <property type="molecule type" value="Genomic_DNA"/>
</dbReference>
<protein>
    <recommendedName>
        <fullName evidence="2">Endonuclease/exonuclease/phosphatase domain-containing protein</fullName>
    </recommendedName>
</protein>
<name>A0A151JXQ7_9HYME</name>
<dbReference type="Pfam" id="PF14529">
    <property type="entry name" value="Exo_endo_phos_2"/>
    <property type="match status" value="1"/>
</dbReference>
<reference evidence="3 4" key="1">
    <citation type="submission" date="2016-03" db="EMBL/GenBank/DDBJ databases">
        <title>Trachymyrmex septentrionalis WGS genome.</title>
        <authorList>
            <person name="Nygaard S."/>
            <person name="Hu H."/>
            <person name="Boomsma J."/>
            <person name="Zhang G."/>
        </authorList>
    </citation>
    <scope>NUCLEOTIDE SEQUENCE [LARGE SCALE GENOMIC DNA]</scope>
    <source>
        <strain evidence="3">Tsep2-gDNA-1</strain>
        <tissue evidence="3">Whole body</tissue>
    </source>
</reference>
<dbReference type="SUPFAM" id="SSF56219">
    <property type="entry name" value="DNase I-like"/>
    <property type="match status" value="1"/>
</dbReference>
<dbReference type="Gene3D" id="3.60.10.10">
    <property type="entry name" value="Endonuclease/exonuclease/phosphatase"/>
    <property type="match status" value="1"/>
</dbReference>
<evidence type="ECO:0000256" key="1">
    <source>
        <dbReference type="SAM" id="Coils"/>
    </source>
</evidence>
<proteinExistence type="predicted"/>
<dbReference type="STRING" id="34720.A0A151JXQ7"/>
<gene>
    <name evidence="3" type="ORF">ALC56_06326</name>
</gene>
<evidence type="ECO:0000313" key="4">
    <source>
        <dbReference type="Proteomes" id="UP000078541"/>
    </source>
</evidence>
<feature type="domain" description="Endonuclease/exonuclease/phosphatase" evidence="2">
    <location>
        <begin position="59"/>
        <end position="198"/>
    </location>
</feature>
<dbReference type="InterPro" id="IPR005135">
    <property type="entry name" value="Endo/exonuclease/phosphatase"/>
</dbReference>